<reference evidence="3 4" key="1">
    <citation type="submission" date="2017-12" db="EMBL/GenBank/DDBJ databases">
        <title>Phylogenetic diversity of female urinary microbiome.</title>
        <authorList>
            <person name="Thomas-White K."/>
            <person name="Wolfe A.J."/>
        </authorList>
    </citation>
    <scope>NUCLEOTIDE SEQUENCE [LARGE SCALE GENOMIC DNA]</scope>
    <source>
        <strain evidence="3 4">UMB1298</strain>
    </source>
</reference>
<feature type="compositionally biased region" description="Basic and acidic residues" evidence="1">
    <location>
        <begin position="76"/>
        <end position="123"/>
    </location>
</feature>
<organism evidence="3 4">
    <name type="scientific">Kytococcus schroeteri</name>
    <dbReference type="NCBI Taxonomy" id="138300"/>
    <lineage>
        <taxon>Bacteria</taxon>
        <taxon>Bacillati</taxon>
        <taxon>Actinomycetota</taxon>
        <taxon>Actinomycetes</taxon>
        <taxon>Micrococcales</taxon>
        <taxon>Kytococcaceae</taxon>
        <taxon>Kytococcus</taxon>
    </lineage>
</organism>
<keyword evidence="2" id="KW-0472">Membrane</keyword>
<dbReference type="AlphaFoldDB" id="A0A2I1PC47"/>
<feature type="transmembrane region" description="Helical" evidence="2">
    <location>
        <begin position="38"/>
        <end position="63"/>
    </location>
</feature>
<sequence length="155" mass="17350">MLLIGLLILLVAVLFILYVVTGADGSTTLEAFNVSTTMPALTLFLSGMVSLLAIGLGLWLMTAGARRNARRRKEHKVLERDAREARTLREKGTTRREDVDGRTVRDDLRERGADDLRDHRAPETEVPYGEYQEDRPLRSGERLDGGDTTSPRRDA</sequence>
<evidence type="ECO:0000313" key="3">
    <source>
        <dbReference type="EMBL" id="PKZ42196.1"/>
    </source>
</evidence>
<gene>
    <name evidence="3" type="ORF">CYJ76_03900</name>
</gene>
<feature type="region of interest" description="Disordered" evidence="1">
    <location>
        <begin position="66"/>
        <end position="155"/>
    </location>
</feature>
<comment type="caution">
    <text evidence="3">The sequence shown here is derived from an EMBL/GenBank/DDBJ whole genome shotgun (WGS) entry which is preliminary data.</text>
</comment>
<feature type="compositionally biased region" description="Basic and acidic residues" evidence="1">
    <location>
        <begin position="132"/>
        <end position="155"/>
    </location>
</feature>
<dbReference type="RefSeq" id="WP_101849301.1">
    <property type="nucleotide sequence ID" value="NZ_PKIZ01000005.1"/>
</dbReference>
<evidence type="ECO:0000256" key="2">
    <source>
        <dbReference type="SAM" id="Phobius"/>
    </source>
</evidence>
<protein>
    <submittedName>
        <fullName evidence="3">Uncharacterized protein</fullName>
    </submittedName>
</protein>
<dbReference type="Proteomes" id="UP000234206">
    <property type="component" value="Unassembled WGS sequence"/>
</dbReference>
<keyword evidence="2" id="KW-1133">Transmembrane helix</keyword>
<name>A0A2I1PC47_9MICO</name>
<keyword evidence="4" id="KW-1185">Reference proteome</keyword>
<proteinExistence type="predicted"/>
<dbReference type="EMBL" id="PKIZ01000005">
    <property type="protein sequence ID" value="PKZ42196.1"/>
    <property type="molecule type" value="Genomic_DNA"/>
</dbReference>
<keyword evidence="2" id="KW-0812">Transmembrane</keyword>
<accession>A0A2I1PC47</accession>
<evidence type="ECO:0000313" key="4">
    <source>
        <dbReference type="Proteomes" id="UP000234206"/>
    </source>
</evidence>
<evidence type="ECO:0000256" key="1">
    <source>
        <dbReference type="SAM" id="MobiDB-lite"/>
    </source>
</evidence>